<gene>
    <name evidence="2" type="ORF">SDC9_30599</name>
</gene>
<dbReference type="AlphaFoldDB" id="A0A644V0C3"/>
<comment type="caution">
    <text evidence="2">The sequence shown here is derived from an EMBL/GenBank/DDBJ whole genome shotgun (WGS) entry which is preliminary data.</text>
</comment>
<name>A0A644V0C3_9ZZZZ</name>
<organism evidence="2">
    <name type="scientific">bioreactor metagenome</name>
    <dbReference type="NCBI Taxonomy" id="1076179"/>
    <lineage>
        <taxon>unclassified sequences</taxon>
        <taxon>metagenomes</taxon>
        <taxon>ecological metagenomes</taxon>
    </lineage>
</organism>
<feature type="compositionally biased region" description="Basic residues" evidence="1">
    <location>
        <begin position="402"/>
        <end position="411"/>
    </location>
</feature>
<evidence type="ECO:0000313" key="2">
    <source>
        <dbReference type="EMBL" id="MPL84634.1"/>
    </source>
</evidence>
<proteinExistence type="predicted"/>
<evidence type="ECO:0000256" key="1">
    <source>
        <dbReference type="SAM" id="MobiDB-lite"/>
    </source>
</evidence>
<feature type="region of interest" description="Disordered" evidence="1">
    <location>
        <begin position="388"/>
        <end position="417"/>
    </location>
</feature>
<protein>
    <submittedName>
        <fullName evidence="2">Uncharacterized protein</fullName>
    </submittedName>
</protein>
<sequence length="444" mass="48777">MHPPFHRLLPGQRDGLLAPPLLDRDIGHAVNPPARGIGDRPLGDDRAHVARPAPERQIARRCHRPDRLRARLVGLQAYRVHRHLGDAVEGVRLEDDIAHPAVVERGEGGVHHLDALELAVDRLEHVVRNAQPLDEMAAAIGLDREPGEPGRRVDADEGIAADGEPAEGIFGAEIGVGRIFVRPFDRRIVDVIAGHRRLHVRLAEDQPRQTRRRIKVIALKPVVADDQMPRAVQDQGVAEAHEAALADLRVIGIDVERDRAALGRGHRALVRQELATVDQQVLAAMPDRGDGAVLRLHHIAVADLEHLARRSEQDAACLAVAQELDVVDVEPVEFGKPREIKDILVAGEGVAARARTAVEGLRQGQRARRHVHRPHIDLAADARTADPRADRDVGNVGDIGQHQRRRRRIGRLRGDDGVVPGRPLDHVELAVAQHPPVRERADVG</sequence>
<dbReference type="EMBL" id="VSSQ01000192">
    <property type="protein sequence ID" value="MPL84634.1"/>
    <property type="molecule type" value="Genomic_DNA"/>
</dbReference>
<reference evidence="2" key="1">
    <citation type="submission" date="2019-08" db="EMBL/GenBank/DDBJ databases">
        <authorList>
            <person name="Kucharzyk K."/>
            <person name="Murdoch R.W."/>
            <person name="Higgins S."/>
            <person name="Loffler F."/>
        </authorList>
    </citation>
    <scope>NUCLEOTIDE SEQUENCE</scope>
</reference>
<accession>A0A644V0C3</accession>